<name>A0A8H3B0N3_9AGAM</name>
<accession>A0A8H3B0N3</accession>
<dbReference type="EMBL" id="CAJMWQ010001295">
    <property type="protein sequence ID" value="CAE6444810.1"/>
    <property type="molecule type" value="Genomic_DNA"/>
</dbReference>
<evidence type="ECO:0000313" key="2">
    <source>
        <dbReference type="EMBL" id="CAE6444810.1"/>
    </source>
</evidence>
<protein>
    <submittedName>
        <fullName evidence="2">Uncharacterized protein</fullName>
    </submittedName>
</protein>
<organism evidence="2 3">
    <name type="scientific">Rhizoctonia solani</name>
    <dbReference type="NCBI Taxonomy" id="456999"/>
    <lineage>
        <taxon>Eukaryota</taxon>
        <taxon>Fungi</taxon>
        <taxon>Dikarya</taxon>
        <taxon>Basidiomycota</taxon>
        <taxon>Agaricomycotina</taxon>
        <taxon>Agaricomycetes</taxon>
        <taxon>Cantharellales</taxon>
        <taxon>Ceratobasidiaceae</taxon>
        <taxon>Rhizoctonia</taxon>
    </lineage>
</organism>
<reference evidence="2" key="1">
    <citation type="submission" date="2021-01" db="EMBL/GenBank/DDBJ databases">
        <authorList>
            <person name="Kaushik A."/>
        </authorList>
    </citation>
    <scope>NUCLEOTIDE SEQUENCE</scope>
    <source>
        <strain evidence="2">AG1-1B</strain>
    </source>
</reference>
<evidence type="ECO:0000313" key="3">
    <source>
        <dbReference type="Proteomes" id="UP000663826"/>
    </source>
</evidence>
<dbReference type="Proteomes" id="UP000663826">
    <property type="component" value="Unassembled WGS sequence"/>
</dbReference>
<proteinExistence type="predicted"/>
<gene>
    <name evidence="2" type="ORF">RDB_LOCUS73503</name>
</gene>
<sequence>MSKSGNSLQQCPCCGNLLGPRQINRHLQQAVGAMDLDAESDSDNNTDSFDLGVEPGDRHDNIPPPVEVDLTEFEDPIDQNAGATNDLEILNLDSDLDKQLGPDYPEIHGLNYNPEYIEWDNVPRVDPNDEPALTEDEMRQALEFDYGNMLDNKFDNIYSCSLSDHDCQTLQFLAARVCAHFSRSVWDDLRFGA</sequence>
<dbReference type="AlphaFoldDB" id="A0A8H3B0N3"/>
<feature type="non-terminal residue" evidence="2">
    <location>
        <position position="1"/>
    </location>
</feature>
<comment type="caution">
    <text evidence="2">The sequence shown here is derived from an EMBL/GenBank/DDBJ whole genome shotgun (WGS) entry which is preliminary data.</text>
</comment>
<evidence type="ECO:0000256" key="1">
    <source>
        <dbReference type="SAM" id="MobiDB-lite"/>
    </source>
</evidence>
<feature type="region of interest" description="Disordered" evidence="1">
    <location>
        <begin position="34"/>
        <end position="61"/>
    </location>
</feature>